<accession>A0ABQ4SXX0</accession>
<evidence type="ECO:0000313" key="1">
    <source>
        <dbReference type="EMBL" id="GJE06785.1"/>
    </source>
</evidence>
<proteinExistence type="predicted"/>
<keyword evidence="2" id="KW-1185">Reference proteome</keyword>
<comment type="caution">
    <text evidence="1">The sequence shown here is derived from an EMBL/GenBank/DDBJ whole genome shotgun (WGS) entry which is preliminary data.</text>
</comment>
<organism evidence="1 2">
    <name type="scientific">Methylobacterium jeotgali</name>
    <dbReference type="NCBI Taxonomy" id="381630"/>
    <lineage>
        <taxon>Bacteria</taxon>
        <taxon>Pseudomonadati</taxon>
        <taxon>Pseudomonadota</taxon>
        <taxon>Alphaproteobacteria</taxon>
        <taxon>Hyphomicrobiales</taxon>
        <taxon>Methylobacteriaceae</taxon>
        <taxon>Methylobacterium</taxon>
    </lineage>
</organism>
<gene>
    <name evidence="1" type="ORF">AOPFMNJM_2107</name>
</gene>
<reference evidence="1" key="1">
    <citation type="journal article" date="2021" name="Front. Microbiol.">
        <title>Comprehensive Comparative Genomics and Phenotyping of Methylobacterium Species.</title>
        <authorList>
            <person name="Alessa O."/>
            <person name="Ogura Y."/>
            <person name="Fujitani Y."/>
            <person name="Takami H."/>
            <person name="Hayashi T."/>
            <person name="Sahin N."/>
            <person name="Tani A."/>
        </authorList>
    </citation>
    <scope>NUCLEOTIDE SEQUENCE</scope>
    <source>
        <strain evidence="1">LMG 23639</strain>
    </source>
</reference>
<evidence type="ECO:0000313" key="2">
    <source>
        <dbReference type="Proteomes" id="UP001055102"/>
    </source>
</evidence>
<dbReference type="EMBL" id="BPQR01000035">
    <property type="protein sequence ID" value="GJE06785.1"/>
    <property type="molecule type" value="Genomic_DNA"/>
</dbReference>
<evidence type="ECO:0008006" key="3">
    <source>
        <dbReference type="Google" id="ProtNLM"/>
    </source>
</evidence>
<dbReference type="Proteomes" id="UP001055102">
    <property type="component" value="Unassembled WGS sequence"/>
</dbReference>
<dbReference type="RefSeq" id="WP_238275673.1">
    <property type="nucleotide sequence ID" value="NZ_BPQR01000035.1"/>
</dbReference>
<protein>
    <recommendedName>
        <fullName evidence="3">Nodulation protein NolU</fullName>
    </recommendedName>
</protein>
<name>A0ABQ4SXX0_9HYPH</name>
<sequence length="197" mass="20321">MPASADLAVHPDRLRAALDPRLSEATLARLTACERTRTRIATRLGIEDEGEGAGVPDWLLAHPEEAVLRAGAVLHGSALRGVVAGPEVAALVHAIGRGALALGLRHATLAPPLPSEADLPEAIRRDGHACLGVWLATQPGAIRHRTWLVLPPGTAAEAAPVDPAIAAHAETIMALVAADLAAEADTHETGGEAERDA</sequence>
<reference evidence="1" key="2">
    <citation type="submission" date="2021-08" db="EMBL/GenBank/DDBJ databases">
        <authorList>
            <person name="Tani A."/>
            <person name="Ola A."/>
            <person name="Ogura Y."/>
            <person name="Katsura K."/>
            <person name="Hayashi T."/>
        </authorList>
    </citation>
    <scope>NUCLEOTIDE SEQUENCE</scope>
    <source>
        <strain evidence="1">LMG 23639</strain>
    </source>
</reference>